<sequence length="173" mass="19170">MITKIKSIVLSSIQTKVLARAGLFALFLILATFAPLLKQQFITGPIVNALLFLSTVYLGISAGLLISFLPSIFAFFIGLLPLLLMPMIPFIIISNAVLVLSFGIFRKKSFWLSAISASLLKFLFLFTSSSFIINFFIKQSLPEKIVSMMIWPQLITALSGALIAFIVLKIKYE</sequence>
<evidence type="ECO:0008006" key="4">
    <source>
        <dbReference type="Google" id="ProtNLM"/>
    </source>
</evidence>
<evidence type="ECO:0000256" key="1">
    <source>
        <dbReference type="SAM" id="Phobius"/>
    </source>
</evidence>
<feature type="transmembrane region" description="Helical" evidence="1">
    <location>
        <begin position="17"/>
        <end position="37"/>
    </location>
</feature>
<dbReference type="InterPro" id="IPR024529">
    <property type="entry name" value="ECF_trnsprt_substrate-spec"/>
</dbReference>
<name>A0A1G2DXH9_9BACT</name>
<reference evidence="2 3" key="1">
    <citation type="journal article" date="2016" name="Nat. Commun.">
        <title>Thousands of microbial genomes shed light on interconnected biogeochemical processes in an aquifer system.</title>
        <authorList>
            <person name="Anantharaman K."/>
            <person name="Brown C.T."/>
            <person name="Hug L.A."/>
            <person name="Sharon I."/>
            <person name="Castelle C.J."/>
            <person name="Probst A.J."/>
            <person name="Thomas B.C."/>
            <person name="Singh A."/>
            <person name="Wilkins M.J."/>
            <person name="Karaoz U."/>
            <person name="Brodie E.L."/>
            <person name="Williams K.H."/>
            <person name="Hubbard S.S."/>
            <person name="Banfield J.F."/>
        </authorList>
    </citation>
    <scope>NUCLEOTIDE SEQUENCE [LARGE SCALE GENOMIC DNA]</scope>
</reference>
<feature type="transmembrane region" description="Helical" evidence="1">
    <location>
        <begin position="49"/>
        <end position="77"/>
    </location>
</feature>
<dbReference type="AlphaFoldDB" id="A0A1G2DXH9"/>
<gene>
    <name evidence="2" type="ORF">A2V72_02145</name>
</gene>
<feature type="transmembrane region" description="Helical" evidence="1">
    <location>
        <begin position="149"/>
        <end position="168"/>
    </location>
</feature>
<protein>
    <recommendedName>
        <fullName evidence="4">Iron hydrogenase</fullName>
    </recommendedName>
</protein>
<comment type="caution">
    <text evidence="2">The sequence shown here is derived from an EMBL/GenBank/DDBJ whole genome shotgun (WGS) entry which is preliminary data.</text>
</comment>
<organism evidence="2 3">
    <name type="scientific">Candidatus Nealsonbacteria bacterium RBG_13_37_56</name>
    <dbReference type="NCBI Taxonomy" id="1801661"/>
    <lineage>
        <taxon>Bacteria</taxon>
        <taxon>Candidatus Nealsoniibacteriota</taxon>
    </lineage>
</organism>
<dbReference type="Pfam" id="PF12822">
    <property type="entry name" value="ECF_trnsprt"/>
    <property type="match status" value="1"/>
</dbReference>
<dbReference type="Proteomes" id="UP000178893">
    <property type="component" value="Unassembled WGS sequence"/>
</dbReference>
<dbReference type="EMBL" id="MHLW01000016">
    <property type="protein sequence ID" value="OGZ18102.1"/>
    <property type="molecule type" value="Genomic_DNA"/>
</dbReference>
<proteinExistence type="predicted"/>
<keyword evidence="1" id="KW-0812">Transmembrane</keyword>
<keyword evidence="1" id="KW-1133">Transmembrane helix</keyword>
<accession>A0A1G2DXH9</accession>
<feature type="transmembrane region" description="Helical" evidence="1">
    <location>
        <begin position="117"/>
        <end position="137"/>
    </location>
</feature>
<keyword evidence="1" id="KW-0472">Membrane</keyword>
<dbReference type="GO" id="GO:0022857">
    <property type="term" value="F:transmembrane transporter activity"/>
    <property type="evidence" value="ECO:0007669"/>
    <property type="project" value="InterPro"/>
</dbReference>
<evidence type="ECO:0000313" key="3">
    <source>
        <dbReference type="Proteomes" id="UP000178893"/>
    </source>
</evidence>
<evidence type="ECO:0000313" key="2">
    <source>
        <dbReference type="EMBL" id="OGZ18102.1"/>
    </source>
</evidence>
<feature type="transmembrane region" description="Helical" evidence="1">
    <location>
        <begin position="83"/>
        <end position="105"/>
    </location>
</feature>